<dbReference type="OrthoDB" id="3650831at2759"/>
<feature type="signal peptide" evidence="1">
    <location>
        <begin position="1"/>
        <end position="26"/>
    </location>
</feature>
<organism evidence="2 3">
    <name type="scientific">Zymoseptoria brevis</name>
    <dbReference type="NCBI Taxonomy" id="1047168"/>
    <lineage>
        <taxon>Eukaryota</taxon>
        <taxon>Fungi</taxon>
        <taxon>Dikarya</taxon>
        <taxon>Ascomycota</taxon>
        <taxon>Pezizomycotina</taxon>
        <taxon>Dothideomycetes</taxon>
        <taxon>Dothideomycetidae</taxon>
        <taxon>Mycosphaerellales</taxon>
        <taxon>Mycosphaerellaceae</taxon>
        <taxon>Zymoseptoria</taxon>
    </lineage>
</organism>
<accession>A0A0F4GS85</accession>
<feature type="chain" id="PRO_5002469148" evidence="1">
    <location>
        <begin position="27"/>
        <end position="253"/>
    </location>
</feature>
<evidence type="ECO:0000313" key="3">
    <source>
        <dbReference type="Proteomes" id="UP000033647"/>
    </source>
</evidence>
<proteinExistence type="predicted"/>
<sequence>MAPPSTHTSTLLSMPLMFASPAAIWSSQMGDLCTIRPSPPNAPPPLFHPPCLLLTKLSAELRNVIYTFAFSSNNNPAKTVDVQNNGAPKKELLCCNRQIYNEAKRSFKDAHTQFWRNTKFHLNCSVPDFPNLQHIPDRDFNRVTKLLIKRLRFTEPRKVLHEDGHLSSYWGYGAGDLELIPGGGWGVMARGRRSIILIYRNEKGRLEMSHIKADGTVPGYTNEAFAEEWRRRLEDKCHHVSLKDQLKLLWWEL</sequence>
<protein>
    <submittedName>
        <fullName evidence="2">Uncharacterized protein</fullName>
    </submittedName>
</protein>
<keyword evidence="3" id="KW-1185">Reference proteome</keyword>
<dbReference type="AlphaFoldDB" id="A0A0F4GS85"/>
<evidence type="ECO:0000256" key="1">
    <source>
        <dbReference type="SAM" id="SignalP"/>
    </source>
</evidence>
<comment type="caution">
    <text evidence="2">The sequence shown here is derived from an EMBL/GenBank/DDBJ whole genome shotgun (WGS) entry which is preliminary data.</text>
</comment>
<gene>
    <name evidence="2" type="ORF">TI39_contig337g00002</name>
</gene>
<dbReference type="Proteomes" id="UP000033647">
    <property type="component" value="Unassembled WGS sequence"/>
</dbReference>
<reference evidence="2 3" key="1">
    <citation type="submission" date="2015-03" db="EMBL/GenBank/DDBJ databases">
        <title>RNA-seq based gene annotation and comparative genomics of four Zymoseptoria species reveal species-specific pathogenicity related genes and transposable element activity.</title>
        <authorList>
            <person name="Grandaubert J."/>
            <person name="Bhattacharyya A."/>
            <person name="Stukenbrock E.H."/>
        </authorList>
    </citation>
    <scope>NUCLEOTIDE SEQUENCE [LARGE SCALE GENOMIC DNA]</scope>
    <source>
        <strain evidence="2 3">Zb18110</strain>
    </source>
</reference>
<name>A0A0F4GS85_9PEZI</name>
<evidence type="ECO:0000313" key="2">
    <source>
        <dbReference type="EMBL" id="KJY00282.1"/>
    </source>
</evidence>
<keyword evidence="1" id="KW-0732">Signal</keyword>
<dbReference type="EMBL" id="LAFY01000329">
    <property type="protein sequence ID" value="KJY00282.1"/>
    <property type="molecule type" value="Genomic_DNA"/>
</dbReference>